<accession>A0A369JAP4</accession>
<keyword evidence="2" id="KW-1185">Reference proteome</keyword>
<organism evidence="1 2">
    <name type="scientific">Hypsizygus marmoreus</name>
    <name type="common">White beech mushroom</name>
    <name type="synonym">Agaricus marmoreus</name>
    <dbReference type="NCBI Taxonomy" id="39966"/>
    <lineage>
        <taxon>Eukaryota</taxon>
        <taxon>Fungi</taxon>
        <taxon>Dikarya</taxon>
        <taxon>Basidiomycota</taxon>
        <taxon>Agaricomycotina</taxon>
        <taxon>Agaricomycetes</taxon>
        <taxon>Agaricomycetidae</taxon>
        <taxon>Agaricales</taxon>
        <taxon>Tricholomatineae</taxon>
        <taxon>Lyophyllaceae</taxon>
        <taxon>Hypsizygus</taxon>
    </lineage>
</organism>
<dbReference type="Proteomes" id="UP000076154">
    <property type="component" value="Unassembled WGS sequence"/>
</dbReference>
<feature type="non-terminal residue" evidence="1">
    <location>
        <position position="325"/>
    </location>
</feature>
<feature type="non-terminal residue" evidence="1">
    <location>
        <position position="1"/>
    </location>
</feature>
<dbReference type="OrthoDB" id="3069827at2759"/>
<comment type="caution">
    <text evidence="1">The sequence shown here is derived from an EMBL/GenBank/DDBJ whole genome shotgun (WGS) entry which is preliminary data.</text>
</comment>
<dbReference type="InParanoid" id="A0A369JAP4"/>
<reference evidence="1" key="1">
    <citation type="submission" date="2018-04" db="EMBL/GenBank/DDBJ databases">
        <title>Whole genome sequencing of Hypsizygus marmoreus.</title>
        <authorList>
            <person name="Choi I.-G."/>
            <person name="Min B."/>
            <person name="Kim J.-G."/>
            <person name="Kim S."/>
            <person name="Oh Y.-L."/>
            <person name="Kong W.-S."/>
            <person name="Park H."/>
            <person name="Jeong J."/>
            <person name="Song E.-S."/>
        </authorList>
    </citation>
    <scope>NUCLEOTIDE SEQUENCE [LARGE SCALE GENOMIC DNA]</scope>
    <source>
        <strain evidence="1">51987-8</strain>
    </source>
</reference>
<evidence type="ECO:0000313" key="1">
    <source>
        <dbReference type="EMBL" id="RDB19151.1"/>
    </source>
</evidence>
<name>A0A369JAP4_HYPMA</name>
<protein>
    <submittedName>
        <fullName evidence="1">Uncharacterized protein</fullName>
    </submittedName>
</protein>
<dbReference type="EMBL" id="LUEZ02000083">
    <property type="protein sequence ID" value="RDB19151.1"/>
    <property type="molecule type" value="Genomic_DNA"/>
</dbReference>
<dbReference type="AlphaFoldDB" id="A0A369JAP4"/>
<evidence type="ECO:0000313" key="2">
    <source>
        <dbReference type="Proteomes" id="UP000076154"/>
    </source>
</evidence>
<proteinExistence type="predicted"/>
<gene>
    <name evidence="1" type="ORF">Hypma_014216</name>
</gene>
<sequence length="325" mass="36290">QPGFSTAAQTGARNKNGCPVPVSLKLVLFIPSMKTNICTDLYAVTDCFLCILEFCDWPTLIAVSHATQSGRDMVRRIFRGRIRHVIGHILKSWQYKAIFNHVDVSGAMIAGPIPWTLMTLHTYTPDDILPTEIKIVTPIDTFQSWITVLQYIGYCMVSGSRVPNMGATVEKARRFWTIPHKVSILVIESCSSSILPAVLTFPFTSDMTLLSTSRLYCFYPSLVKKNITLSGFSYTPDGEIDLWTSRGSSHFYSTNTWDTPCGPVCRAIWRQTEGLPGVGEFAWGGLANDKDIEGNMGNSAVLSTTQFKWRLGLCCVNRFCPYRNL</sequence>